<feature type="compositionally biased region" description="Basic and acidic residues" evidence="1">
    <location>
        <begin position="190"/>
        <end position="203"/>
    </location>
</feature>
<dbReference type="Pfam" id="PF05623">
    <property type="entry name" value="DUF789"/>
    <property type="match status" value="1"/>
</dbReference>
<feature type="compositionally biased region" description="Basic and acidic residues" evidence="1">
    <location>
        <begin position="39"/>
        <end position="50"/>
    </location>
</feature>
<dbReference type="EMBL" id="GISG01284178">
    <property type="protein sequence ID" value="MBA4679678.1"/>
    <property type="molecule type" value="Transcribed_RNA"/>
</dbReference>
<dbReference type="AlphaFoldDB" id="A0A7C9AZL5"/>
<name>A0A7C9AZL5_OPUST</name>
<feature type="region of interest" description="Disordered" evidence="1">
    <location>
        <begin position="186"/>
        <end position="210"/>
    </location>
</feature>
<reference evidence="2" key="2">
    <citation type="submission" date="2020-07" db="EMBL/GenBank/DDBJ databases">
        <authorList>
            <person name="Vera ALvarez R."/>
            <person name="Arias-Moreno D.M."/>
            <person name="Jimenez-Jacinto V."/>
            <person name="Jimenez-Bremont J.F."/>
            <person name="Swaminathan K."/>
            <person name="Moose S.P."/>
            <person name="Guerrero-Gonzalez M.L."/>
            <person name="Marino-Ramirez L."/>
            <person name="Landsman D."/>
            <person name="Rodriguez-Kessler M."/>
            <person name="Delgado-Sanchez P."/>
        </authorList>
    </citation>
    <scope>NUCLEOTIDE SEQUENCE</scope>
    <source>
        <tissue evidence="2">Cladode</tissue>
    </source>
</reference>
<evidence type="ECO:0000256" key="1">
    <source>
        <dbReference type="SAM" id="MobiDB-lite"/>
    </source>
</evidence>
<organism evidence="2">
    <name type="scientific">Opuntia streptacantha</name>
    <name type="common">Prickly pear cactus</name>
    <name type="synonym">Opuntia cardona</name>
    <dbReference type="NCBI Taxonomy" id="393608"/>
    <lineage>
        <taxon>Eukaryota</taxon>
        <taxon>Viridiplantae</taxon>
        <taxon>Streptophyta</taxon>
        <taxon>Embryophyta</taxon>
        <taxon>Tracheophyta</taxon>
        <taxon>Spermatophyta</taxon>
        <taxon>Magnoliopsida</taxon>
        <taxon>eudicotyledons</taxon>
        <taxon>Gunneridae</taxon>
        <taxon>Pentapetalae</taxon>
        <taxon>Caryophyllales</taxon>
        <taxon>Cactineae</taxon>
        <taxon>Cactaceae</taxon>
        <taxon>Opuntioideae</taxon>
        <taxon>Opuntia</taxon>
    </lineage>
</organism>
<proteinExistence type="predicted"/>
<dbReference type="InterPro" id="IPR008507">
    <property type="entry name" value="DUF789"/>
</dbReference>
<dbReference type="EMBL" id="GISG01284180">
    <property type="protein sequence ID" value="MBA4679679.1"/>
    <property type="molecule type" value="Transcribed_RNA"/>
</dbReference>
<dbReference type="EMBL" id="GISG01284181">
    <property type="protein sequence ID" value="MBA4679680.1"/>
    <property type="molecule type" value="Transcribed_RNA"/>
</dbReference>
<dbReference type="PANTHER" id="PTHR31343">
    <property type="entry name" value="T15D22.8"/>
    <property type="match status" value="1"/>
</dbReference>
<protein>
    <submittedName>
        <fullName evidence="2">Uncharacterized protein</fullName>
    </submittedName>
</protein>
<accession>A0A7C9AZL5</accession>
<sequence length="427" mass="48897">MSTTSYGRSRSGDRFYYPPQVRRQLQLQQQQQQQLLSQKQEREEIRREKNQQQQQRRHHKPAAQQRVQVPESSENQRESNDYASTATTAPLASVSNLTNLDRFLEYTTPLVPAQHFSKTSMKGWRTQEDEFRSYFVLGDLWESFKEWSAYGAGVPLLLNGSDSVVQYYVPYLSGIQLYIDPSKPSLRIRRPGEESDESSRETSSDGSSDCEIERRAISLGMWSQQELAGSALQDMKGLSLWNKPSNGSLSDEGEPSSSPGVLVFEYLEHDAPYSREPLADKISILASRFPELKTYWSCDLSPSSWVSVAWYPIYRIPTGPTLQNLDSCFLTFHSLSTPIHGAQNEWQCHYGSCAREVPNGFDTAPKLSLPIFGMACYKFKISMWDQNGVDECQKANSLSQAADKWLRLLNVHHPDYRFFVSHGYHWR</sequence>
<feature type="region of interest" description="Disordered" evidence="1">
    <location>
        <begin position="1"/>
        <end position="87"/>
    </location>
</feature>
<reference evidence="2" key="1">
    <citation type="journal article" date="2013" name="J. Plant Res.">
        <title>Effect of fungi and light on seed germination of three Opuntia species from semiarid lands of central Mexico.</title>
        <authorList>
            <person name="Delgado-Sanchez P."/>
            <person name="Jimenez-Bremont J.F."/>
            <person name="Guerrero-Gonzalez Mde L."/>
            <person name="Flores J."/>
        </authorList>
    </citation>
    <scope>NUCLEOTIDE SEQUENCE</scope>
    <source>
        <tissue evidence="2">Cladode</tissue>
    </source>
</reference>
<dbReference type="PANTHER" id="PTHR31343:SF8">
    <property type="entry name" value="OS07G0246600 PROTEIN"/>
    <property type="match status" value="1"/>
</dbReference>
<evidence type="ECO:0000313" key="2">
    <source>
        <dbReference type="EMBL" id="MBA4679679.1"/>
    </source>
</evidence>
<feature type="compositionally biased region" description="Low complexity" evidence="1">
    <location>
        <begin position="24"/>
        <end position="38"/>
    </location>
</feature>